<dbReference type="Gene3D" id="3.10.310.10">
    <property type="entry name" value="Diaminopimelate Epimerase, Chain A, domain 1"/>
    <property type="match status" value="2"/>
</dbReference>
<dbReference type="OrthoDB" id="6409228at2759"/>
<dbReference type="PANTHER" id="PTHR33442:SF1">
    <property type="entry name" value="TRANS-3-HYDROXY-L-PROLINE DEHYDRATASE"/>
    <property type="match status" value="1"/>
</dbReference>
<dbReference type="GO" id="GO:0050346">
    <property type="term" value="F:trans-L-3-hydroxyproline dehydratase activity"/>
    <property type="evidence" value="ECO:0007669"/>
    <property type="project" value="UniProtKB-EC"/>
</dbReference>
<protein>
    <recommendedName>
        <fullName evidence="3">trans-L-3-hydroxyproline dehydratase</fullName>
        <ecNumber evidence="3">4.2.1.77</ecNumber>
    </recommendedName>
</protein>
<dbReference type="PANTHER" id="PTHR33442">
    <property type="entry name" value="TRANS-3-HYDROXY-L-PROLINE DEHYDRATASE"/>
    <property type="match status" value="1"/>
</dbReference>
<dbReference type="AlphaFoldDB" id="A0A8E2DKI1"/>
<dbReference type="InterPro" id="IPR008794">
    <property type="entry name" value="Pro_racemase_fam"/>
</dbReference>
<evidence type="ECO:0000256" key="2">
    <source>
        <dbReference type="ARBA" id="ARBA00007529"/>
    </source>
</evidence>
<name>A0A8E2DKI1_9APHY</name>
<organism evidence="4 5">
    <name type="scientific">Obba rivulosa</name>
    <dbReference type="NCBI Taxonomy" id="1052685"/>
    <lineage>
        <taxon>Eukaryota</taxon>
        <taxon>Fungi</taxon>
        <taxon>Dikarya</taxon>
        <taxon>Basidiomycota</taxon>
        <taxon>Agaricomycotina</taxon>
        <taxon>Agaricomycetes</taxon>
        <taxon>Polyporales</taxon>
        <taxon>Gelatoporiaceae</taxon>
        <taxon>Obba</taxon>
    </lineage>
</organism>
<evidence type="ECO:0000313" key="5">
    <source>
        <dbReference type="Proteomes" id="UP000250043"/>
    </source>
</evidence>
<comment type="similarity">
    <text evidence="2">Belongs to the proline racemase family.</text>
</comment>
<dbReference type="EC" id="4.2.1.77" evidence="3"/>
<dbReference type="EMBL" id="KV722441">
    <property type="protein sequence ID" value="OCH88884.1"/>
    <property type="molecule type" value="Genomic_DNA"/>
</dbReference>
<reference evidence="4 5" key="1">
    <citation type="submission" date="2016-07" db="EMBL/GenBank/DDBJ databases">
        <title>Draft genome of the white-rot fungus Obba rivulosa 3A-2.</title>
        <authorList>
            <consortium name="DOE Joint Genome Institute"/>
            <person name="Miettinen O."/>
            <person name="Riley R."/>
            <person name="Acob R."/>
            <person name="Barry K."/>
            <person name="Cullen D."/>
            <person name="De Vries R."/>
            <person name="Hainaut M."/>
            <person name="Hatakka A."/>
            <person name="Henrissat B."/>
            <person name="Hilden K."/>
            <person name="Kuo R."/>
            <person name="Labutti K."/>
            <person name="Lipzen A."/>
            <person name="Makela M.R."/>
            <person name="Sandor L."/>
            <person name="Spatafora J.W."/>
            <person name="Grigoriev I.V."/>
            <person name="Hibbett D.S."/>
        </authorList>
    </citation>
    <scope>NUCLEOTIDE SEQUENCE [LARGE SCALE GENOMIC DNA]</scope>
    <source>
        <strain evidence="4 5">3A-2</strain>
    </source>
</reference>
<sequence length="406" mass="43771">MDIWADIASGRTTLGDSGAIRTVDMHTCGEPTRIVIGGYPFLEGQTLLEKRVFARDHADGFRKRQMLLMHACRLMWEPRGHREMYGAILVKETELTASGEADIGVLFCHNEGYSTMCGHATIALGRFLVDTQSETVFPRRHQLAHEAEKREMRIRLHAPCGVVQVTVPTEEAAGVLRADTTRPVTFISVASWVAATDVVVPIPERARWNRLVAAARTSVRVDVAYGGAFYAIVSAQELGFAEGLARAALENLAELDAATAAIKAQLAGRAELFEHPDTPDLEYLYGVVVVDTVDGAREELGLCFFADQQIDRSPCGSGVSARVALAVARDALALGESRVFHSPLSLAHAESAFCAFAAASERVRGRRGREWAGVRVSVSGRGFYTGAHAFVAEDALSASGFLAAGA</sequence>
<accession>A0A8E2DKI1</accession>
<evidence type="ECO:0000313" key="4">
    <source>
        <dbReference type="EMBL" id="OCH88884.1"/>
    </source>
</evidence>
<dbReference type="Proteomes" id="UP000250043">
    <property type="component" value="Unassembled WGS sequence"/>
</dbReference>
<comment type="catalytic activity">
    <reaction evidence="1">
        <text>trans-3-hydroxy-L-proline = 1-pyrroline-2-carboxylate + H2O</text>
        <dbReference type="Rhea" id="RHEA:10320"/>
        <dbReference type="ChEBI" id="CHEBI:15377"/>
        <dbReference type="ChEBI" id="CHEBI:39785"/>
        <dbReference type="ChEBI" id="CHEBI:57938"/>
        <dbReference type="EC" id="4.2.1.77"/>
    </reaction>
</comment>
<evidence type="ECO:0000256" key="3">
    <source>
        <dbReference type="ARBA" id="ARBA00013105"/>
    </source>
</evidence>
<evidence type="ECO:0000256" key="1">
    <source>
        <dbReference type="ARBA" id="ARBA00001148"/>
    </source>
</evidence>
<dbReference type="Pfam" id="PF05544">
    <property type="entry name" value="Pro_racemase"/>
    <property type="match status" value="1"/>
</dbReference>
<keyword evidence="5" id="KW-1185">Reference proteome</keyword>
<dbReference type="SFLD" id="SFLDS00028">
    <property type="entry name" value="Proline_Racemase"/>
    <property type="match status" value="1"/>
</dbReference>
<proteinExistence type="inferred from homology"/>
<dbReference type="SUPFAM" id="SSF54506">
    <property type="entry name" value="Diaminopimelate epimerase-like"/>
    <property type="match status" value="1"/>
</dbReference>
<gene>
    <name evidence="4" type="ORF">OBBRIDRAFT_733639</name>
</gene>